<dbReference type="EMBL" id="VSSQ01008840">
    <property type="protein sequence ID" value="MPM39992.1"/>
    <property type="molecule type" value="Genomic_DNA"/>
</dbReference>
<name>A0A644ZGH0_9ZZZZ</name>
<sequence length="157" mass="18200">MDKKILIKSAGELRSVSKAAANEYILKSDILIAEINNRMSNRPDLLPLIGESNLTMMKDNHANHVRFIGSILSNRNYEILVETVLWVFRAYRNHGFSQGYWAAQLSTWIDILRKVLTEHSFEEIYPYYEWMQVNIPLFSLVSLKMDPSGYSPQHHGK</sequence>
<dbReference type="AlphaFoldDB" id="A0A644ZGH0"/>
<reference evidence="1" key="1">
    <citation type="submission" date="2019-08" db="EMBL/GenBank/DDBJ databases">
        <authorList>
            <person name="Kucharzyk K."/>
            <person name="Murdoch R.W."/>
            <person name="Higgins S."/>
            <person name="Loffler F."/>
        </authorList>
    </citation>
    <scope>NUCLEOTIDE SEQUENCE</scope>
</reference>
<comment type="caution">
    <text evidence="1">The sequence shown here is derived from an EMBL/GenBank/DDBJ whole genome shotgun (WGS) entry which is preliminary data.</text>
</comment>
<protein>
    <submittedName>
        <fullName evidence="1">Uncharacterized protein</fullName>
    </submittedName>
</protein>
<organism evidence="1">
    <name type="scientific">bioreactor metagenome</name>
    <dbReference type="NCBI Taxonomy" id="1076179"/>
    <lineage>
        <taxon>unclassified sequences</taxon>
        <taxon>metagenomes</taxon>
        <taxon>ecological metagenomes</taxon>
    </lineage>
</organism>
<accession>A0A644ZGH0</accession>
<evidence type="ECO:0000313" key="1">
    <source>
        <dbReference type="EMBL" id="MPM39992.1"/>
    </source>
</evidence>
<gene>
    <name evidence="1" type="ORF">SDC9_86630</name>
</gene>
<proteinExistence type="predicted"/>